<evidence type="ECO:0000313" key="4">
    <source>
        <dbReference type="Proteomes" id="UP001595799"/>
    </source>
</evidence>
<protein>
    <recommendedName>
        <fullName evidence="5">FlgN protein</fullName>
    </recommendedName>
</protein>
<keyword evidence="4" id="KW-1185">Reference proteome</keyword>
<feature type="coiled-coil region" evidence="1">
    <location>
        <begin position="38"/>
        <end position="101"/>
    </location>
</feature>
<reference evidence="4" key="1">
    <citation type="journal article" date="2019" name="Int. J. Syst. Evol. Microbiol.">
        <title>The Global Catalogue of Microorganisms (GCM) 10K type strain sequencing project: providing services to taxonomists for standard genome sequencing and annotation.</title>
        <authorList>
            <consortium name="The Broad Institute Genomics Platform"/>
            <consortium name="The Broad Institute Genome Sequencing Center for Infectious Disease"/>
            <person name="Wu L."/>
            <person name="Ma J."/>
        </authorList>
    </citation>
    <scope>NUCLEOTIDE SEQUENCE [LARGE SCALE GENOMIC DNA]</scope>
    <source>
        <strain evidence="4">CECT 8472</strain>
    </source>
</reference>
<feature type="region of interest" description="Disordered" evidence="2">
    <location>
        <begin position="124"/>
        <end position="154"/>
    </location>
</feature>
<sequence length="154" mass="17251">MYGNQAIAQPPEETSMMRLIELARELTSVLDREINLLRQLEISSIQELSEQKAQLTEEYRLQARELQENPGFTESLEPRLRDELEDVVDRLSETARANENALKAAMDAHDRVFRAIAGAVEAQRREASGYASSGQHSSDQPGSAPVSLRINESL</sequence>
<evidence type="ECO:0000256" key="2">
    <source>
        <dbReference type="SAM" id="MobiDB-lite"/>
    </source>
</evidence>
<dbReference type="RefSeq" id="WP_382421481.1">
    <property type="nucleotide sequence ID" value="NZ_JBHSCW010000003.1"/>
</dbReference>
<feature type="compositionally biased region" description="Polar residues" evidence="2">
    <location>
        <begin position="130"/>
        <end position="141"/>
    </location>
</feature>
<dbReference type="Proteomes" id="UP001595799">
    <property type="component" value="Unassembled WGS sequence"/>
</dbReference>
<comment type="caution">
    <text evidence="3">The sequence shown here is derived from an EMBL/GenBank/DDBJ whole genome shotgun (WGS) entry which is preliminary data.</text>
</comment>
<evidence type="ECO:0000256" key="1">
    <source>
        <dbReference type="SAM" id="Coils"/>
    </source>
</evidence>
<dbReference type="SUPFAM" id="SSF140566">
    <property type="entry name" value="FlgN-like"/>
    <property type="match status" value="1"/>
</dbReference>
<gene>
    <name evidence="3" type="ORF">ACFOW6_06240</name>
</gene>
<name>A0ABV8UIP2_9PROT</name>
<evidence type="ECO:0000313" key="3">
    <source>
        <dbReference type="EMBL" id="MFC4351141.1"/>
    </source>
</evidence>
<proteinExistence type="predicted"/>
<evidence type="ECO:0008006" key="5">
    <source>
        <dbReference type="Google" id="ProtNLM"/>
    </source>
</evidence>
<organism evidence="3 4">
    <name type="scientific">Fodinicurvata halophila</name>
    <dbReference type="NCBI Taxonomy" id="1419723"/>
    <lineage>
        <taxon>Bacteria</taxon>
        <taxon>Pseudomonadati</taxon>
        <taxon>Pseudomonadota</taxon>
        <taxon>Alphaproteobacteria</taxon>
        <taxon>Rhodospirillales</taxon>
        <taxon>Rhodovibrionaceae</taxon>
        <taxon>Fodinicurvata</taxon>
    </lineage>
</organism>
<dbReference type="InterPro" id="IPR036679">
    <property type="entry name" value="FlgN-like_sf"/>
</dbReference>
<accession>A0ABV8UIP2</accession>
<dbReference type="EMBL" id="JBHSCW010000003">
    <property type="protein sequence ID" value="MFC4351141.1"/>
    <property type="molecule type" value="Genomic_DNA"/>
</dbReference>
<keyword evidence="1" id="KW-0175">Coiled coil</keyword>